<feature type="transmembrane region" description="Helical" evidence="3">
    <location>
        <begin position="46"/>
        <end position="70"/>
    </location>
</feature>
<dbReference type="SUPFAM" id="SSF63817">
    <property type="entry name" value="Sortase"/>
    <property type="match status" value="1"/>
</dbReference>
<comment type="caution">
    <text evidence="4">The sequence shown here is derived from an EMBL/GenBank/DDBJ whole genome shotgun (WGS) entry which is preliminary data.</text>
</comment>
<evidence type="ECO:0000313" key="5">
    <source>
        <dbReference type="Proteomes" id="UP001500621"/>
    </source>
</evidence>
<evidence type="ECO:0000256" key="2">
    <source>
        <dbReference type="SAM" id="MobiDB-lite"/>
    </source>
</evidence>
<accession>A0ABP8WBS6</accession>
<dbReference type="EMBL" id="BAABIM010000002">
    <property type="protein sequence ID" value="GAA4686339.1"/>
    <property type="molecule type" value="Genomic_DNA"/>
</dbReference>
<dbReference type="CDD" id="cd05830">
    <property type="entry name" value="Sortase_E"/>
    <property type="match status" value="1"/>
</dbReference>
<feature type="region of interest" description="Disordered" evidence="2">
    <location>
        <begin position="1"/>
        <end position="43"/>
    </location>
</feature>
<evidence type="ECO:0000256" key="1">
    <source>
        <dbReference type="ARBA" id="ARBA00022801"/>
    </source>
</evidence>
<dbReference type="Gene3D" id="2.40.260.10">
    <property type="entry name" value="Sortase"/>
    <property type="match status" value="1"/>
</dbReference>
<evidence type="ECO:0000313" key="4">
    <source>
        <dbReference type="EMBL" id="GAA4686339.1"/>
    </source>
</evidence>
<dbReference type="InterPro" id="IPR023365">
    <property type="entry name" value="Sortase_dom-sf"/>
</dbReference>
<feature type="compositionally biased region" description="Pro residues" evidence="2">
    <location>
        <begin position="7"/>
        <end position="22"/>
    </location>
</feature>
<keyword evidence="3" id="KW-1133">Transmembrane helix</keyword>
<keyword evidence="3" id="KW-0472">Membrane</keyword>
<keyword evidence="3" id="KW-0812">Transmembrane</keyword>
<dbReference type="InterPro" id="IPR042003">
    <property type="entry name" value="Sortase_E"/>
</dbReference>
<protein>
    <recommendedName>
        <fullName evidence="6">Class E sortase</fullName>
    </recommendedName>
</protein>
<keyword evidence="5" id="KW-1185">Reference proteome</keyword>
<dbReference type="Pfam" id="PF04203">
    <property type="entry name" value="Sortase"/>
    <property type="match status" value="1"/>
</dbReference>
<keyword evidence="1" id="KW-0378">Hydrolase</keyword>
<dbReference type="RefSeq" id="WP_345266297.1">
    <property type="nucleotide sequence ID" value="NZ_BAABIM010000002.1"/>
</dbReference>
<gene>
    <name evidence="4" type="ORF">GCM10023226_25170</name>
</gene>
<reference evidence="5" key="1">
    <citation type="journal article" date="2019" name="Int. J. Syst. Evol. Microbiol.">
        <title>The Global Catalogue of Microorganisms (GCM) 10K type strain sequencing project: providing services to taxonomists for standard genome sequencing and annotation.</title>
        <authorList>
            <consortium name="The Broad Institute Genomics Platform"/>
            <consortium name="The Broad Institute Genome Sequencing Center for Infectious Disease"/>
            <person name="Wu L."/>
            <person name="Ma J."/>
        </authorList>
    </citation>
    <scope>NUCLEOTIDE SEQUENCE [LARGE SCALE GENOMIC DNA]</scope>
    <source>
        <strain evidence="5">JCM 18127</strain>
    </source>
</reference>
<sequence>MTDLREPPTPSPTPAPVAPPAAEPRRHVRREVRRRESTAHRRRRRALLGGGGVMVTVGLVLLGVVLWQFLGTNWLSKGRQAEAVAAVEESWGQGSTTSSTDWGTVEALLRIPRFGEDYVVPVLAGSSDDVLAAGVGHLEETADAGEVGNYVLAGHRVTNGEPFADFPTLREGDLVEVETRDAVHLYELTNGGSELIVDFTADWVLDPRPVNPDPTGVTAPLTGPQDRLITLLTCSEIFHTDNRSVTFGRLVETVPKVPAA</sequence>
<organism evidence="4 5">
    <name type="scientific">Nocardioides nanhaiensis</name>
    <dbReference type="NCBI Taxonomy" id="1476871"/>
    <lineage>
        <taxon>Bacteria</taxon>
        <taxon>Bacillati</taxon>
        <taxon>Actinomycetota</taxon>
        <taxon>Actinomycetes</taxon>
        <taxon>Propionibacteriales</taxon>
        <taxon>Nocardioidaceae</taxon>
        <taxon>Nocardioides</taxon>
    </lineage>
</organism>
<evidence type="ECO:0000256" key="3">
    <source>
        <dbReference type="SAM" id="Phobius"/>
    </source>
</evidence>
<proteinExistence type="predicted"/>
<name>A0ABP8WBS6_9ACTN</name>
<dbReference type="Proteomes" id="UP001500621">
    <property type="component" value="Unassembled WGS sequence"/>
</dbReference>
<dbReference type="InterPro" id="IPR005754">
    <property type="entry name" value="Sortase"/>
</dbReference>
<evidence type="ECO:0008006" key="6">
    <source>
        <dbReference type="Google" id="ProtNLM"/>
    </source>
</evidence>